<proteinExistence type="predicted"/>
<dbReference type="InterPro" id="IPR046871">
    <property type="entry name" value="Pro_CA_2"/>
</dbReference>
<gene>
    <name evidence="1" type="ORF">S01H1_72210</name>
</gene>
<organism evidence="1">
    <name type="scientific">marine sediment metagenome</name>
    <dbReference type="NCBI Taxonomy" id="412755"/>
    <lineage>
        <taxon>unclassified sequences</taxon>
        <taxon>metagenomes</taxon>
        <taxon>ecological metagenomes</taxon>
    </lineage>
</organism>
<dbReference type="AlphaFoldDB" id="X0WQQ9"/>
<accession>X0WQQ9</accession>
<sequence length="95" mass="10620">VVSEPGPNLILAEQSDSKTVKSILHRVDISIQKHRSKGIAIVGHYDCAGNPSAKSEQISHLQAAISFLRKHYSEIEIIGLWVDESWYVNEIPRIT</sequence>
<protein>
    <recommendedName>
        <fullName evidence="2">OmpA-like domain-containing protein</fullName>
    </recommendedName>
</protein>
<evidence type="ECO:0008006" key="2">
    <source>
        <dbReference type="Google" id="ProtNLM"/>
    </source>
</evidence>
<dbReference type="EMBL" id="BARS01048139">
    <property type="protein sequence ID" value="GAG33319.1"/>
    <property type="molecule type" value="Genomic_DNA"/>
</dbReference>
<dbReference type="Pfam" id="PF20393">
    <property type="entry name" value="Pro_CA_2"/>
    <property type="match status" value="1"/>
</dbReference>
<evidence type="ECO:0000313" key="1">
    <source>
        <dbReference type="EMBL" id="GAG33319.1"/>
    </source>
</evidence>
<name>X0WQQ9_9ZZZZ</name>
<comment type="caution">
    <text evidence="1">The sequence shown here is derived from an EMBL/GenBank/DDBJ whole genome shotgun (WGS) entry which is preliminary data.</text>
</comment>
<reference evidence="1" key="1">
    <citation type="journal article" date="2014" name="Front. Microbiol.">
        <title>High frequency of phylogenetically diverse reductive dehalogenase-homologous genes in deep subseafloor sedimentary metagenomes.</title>
        <authorList>
            <person name="Kawai M."/>
            <person name="Futagami T."/>
            <person name="Toyoda A."/>
            <person name="Takaki Y."/>
            <person name="Nishi S."/>
            <person name="Hori S."/>
            <person name="Arai W."/>
            <person name="Tsubouchi T."/>
            <person name="Morono Y."/>
            <person name="Uchiyama I."/>
            <person name="Ito T."/>
            <person name="Fujiyama A."/>
            <person name="Inagaki F."/>
            <person name="Takami H."/>
        </authorList>
    </citation>
    <scope>NUCLEOTIDE SEQUENCE</scope>
    <source>
        <strain evidence="1">Expedition CK06-06</strain>
    </source>
</reference>
<feature type="non-terminal residue" evidence="1">
    <location>
        <position position="1"/>
    </location>
</feature>